<dbReference type="EMBL" id="JAGHKP010000003">
    <property type="protein sequence ID" value="MBO9153591.1"/>
    <property type="molecule type" value="Genomic_DNA"/>
</dbReference>
<comment type="caution">
    <text evidence="2">The sequence shown here is derived from an EMBL/GenBank/DDBJ whole genome shotgun (WGS) entry which is preliminary data.</text>
</comment>
<feature type="compositionally biased region" description="Polar residues" evidence="1">
    <location>
        <begin position="181"/>
        <end position="199"/>
    </location>
</feature>
<keyword evidence="3" id="KW-1185">Reference proteome</keyword>
<organism evidence="2 3">
    <name type="scientific">Chitinophaga chungangae</name>
    <dbReference type="NCBI Taxonomy" id="2821488"/>
    <lineage>
        <taxon>Bacteria</taxon>
        <taxon>Pseudomonadati</taxon>
        <taxon>Bacteroidota</taxon>
        <taxon>Chitinophagia</taxon>
        <taxon>Chitinophagales</taxon>
        <taxon>Chitinophagaceae</taxon>
        <taxon>Chitinophaga</taxon>
    </lineage>
</organism>
<reference evidence="3" key="1">
    <citation type="submission" date="2021-03" db="EMBL/GenBank/DDBJ databases">
        <title>Assistant Professor.</title>
        <authorList>
            <person name="Huq M.A."/>
        </authorList>
    </citation>
    <scope>NUCLEOTIDE SEQUENCE [LARGE SCALE GENOMIC DNA]</scope>
    <source>
        <strain evidence="3">MAH-28</strain>
    </source>
</reference>
<accession>A0ABS3YG01</accession>
<evidence type="ECO:0000313" key="3">
    <source>
        <dbReference type="Proteomes" id="UP000679126"/>
    </source>
</evidence>
<sequence length="618" mass="68694">MHLNIKSMEFIPMFGSRRYKYNGHIYKEADLSGVEGEKSHEFDQLRITSISIQIAPNSIENGKRVTIGDGDHAEVGMVGENTILDHLSLNLVSSRLVFLNWEGSPVIESRILAMAKAAKDKTAYQQTINEADAAFNAKNWSGARSLYGKAAVLMSKEQYPKDQIAKIDKILAEEKQTKNTAANAGAAQKSQENTASAKNNNDDDYWGAGKKSASASAATQNNRQAAASENSQPMAVDKEGNYYVKDNSGNYYKTSKEHFDRVKNDYNEQRNKPARDAYLAQKAQNERELMGRLDSTMNSFTNHMNAQRQKDERDGELAASSFYARRAVTEARSGMQELSHLEGTFESLEELENAFSQQYAAISGQREQMASASRNHNAAAMDYAFKDANANVAAFKGAATAVSNWATDAAAARRAREAREQLARERAAEERRIRERKWQALLTLRKGLLKNFPEGGVPLSSHKVTADNLYFFGYVMDSAAVTEQRPTMLISNVYRIQRYGDGSWPFKNSILSELKKASGAQKNIVMVGYYTDENQAVKMQEAFVSIAAKSEMNTQTFTYKGKKSSGSGGNANFWGTGKEDKATQPAGKTVKNEDDFWGKPAEKEPVKDSTAKKNDYWD</sequence>
<feature type="region of interest" description="Disordered" evidence="1">
    <location>
        <begin position="181"/>
        <end position="249"/>
    </location>
</feature>
<feature type="compositionally biased region" description="Low complexity" evidence="1">
    <location>
        <begin position="207"/>
        <end position="228"/>
    </location>
</feature>
<dbReference type="Proteomes" id="UP000679126">
    <property type="component" value="Unassembled WGS sequence"/>
</dbReference>
<dbReference type="RefSeq" id="WP_209146593.1">
    <property type="nucleotide sequence ID" value="NZ_JAGHKP010000003.1"/>
</dbReference>
<feature type="region of interest" description="Disordered" evidence="1">
    <location>
        <begin position="559"/>
        <end position="618"/>
    </location>
</feature>
<evidence type="ECO:0000313" key="2">
    <source>
        <dbReference type="EMBL" id="MBO9153591.1"/>
    </source>
</evidence>
<evidence type="ECO:0000256" key="1">
    <source>
        <dbReference type="SAM" id="MobiDB-lite"/>
    </source>
</evidence>
<feature type="compositionally biased region" description="Basic and acidic residues" evidence="1">
    <location>
        <begin position="590"/>
        <end position="618"/>
    </location>
</feature>
<gene>
    <name evidence="2" type="ORF">J7I43_15285</name>
</gene>
<name>A0ABS3YG01_9BACT</name>
<protein>
    <submittedName>
        <fullName evidence="2">Uncharacterized protein</fullName>
    </submittedName>
</protein>
<proteinExistence type="predicted"/>